<dbReference type="SUPFAM" id="SSF48498">
    <property type="entry name" value="Tetracyclin repressor-like, C-terminal domain"/>
    <property type="match status" value="1"/>
</dbReference>
<dbReference type="Gene3D" id="1.10.357.10">
    <property type="entry name" value="Tetracycline Repressor, domain 2"/>
    <property type="match status" value="1"/>
</dbReference>
<gene>
    <name evidence="4" type="ORF">EZS26_001552</name>
</gene>
<dbReference type="SUPFAM" id="SSF46689">
    <property type="entry name" value="Homeodomain-like"/>
    <property type="match status" value="1"/>
</dbReference>
<dbReference type="EMBL" id="SNRX01000009">
    <property type="protein sequence ID" value="KAA6302192.1"/>
    <property type="molecule type" value="Genomic_DNA"/>
</dbReference>
<feature type="domain" description="HTH tetR-type" evidence="3">
    <location>
        <begin position="1"/>
        <end position="39"/>
    </location>
</feature>
<reference evidence="4 5" key="1">
    <citation type="submission" date="2019-03" db="EMBL/GenBank/DDBJ databases">
        <title>Single cell metagenomics reveals metabolic interactions within the superorganism composed of flagellate Streblomastix strix and complex community of Bacteroidetes bacteria on its surface.</title>
        <authorList>
            <person name="Treitli S.C."/>
            <person name="Kolisko M."/>
            <person name="Husnik F."/>
            <person name="Keeling P."/>
            <person name="Hampl V."/>
        </authorList>
    </citation>
    <scope>NUCLEOTIDE SEQUENCE [LARGE SCALE GENOMIC DNA]</scope>
    <source>
        <strain evidence="4">St1</strain>
    </source>
</reference>
<sequence length="183" mass="21394">MTMSNIATELGISKRTLYEVFRDKEELLYECISSHMKKSEQEIAARHQKENVIDTLMYIYTKQLRSATEVNSSVYHDLKKYHATIFEKIEARQQEAYQGFAPFLIKGIEQGLIRKEIHVEILVWLLKVQFKALMDDEYVPIDTFSADEFIQAIILNFIRGIATTTGNERVDQLIEKQKNEILK</sequence>
<evidence type="ECO:0000256" key="2">
    <source>
        <dbReference type="PROSITE-ProRule" id="PRU00335"/>
    </source>
</evidence>
<proteinExistence type="predicted"/>
<organism evidence="4 5">
    <name type="scientific">Candidatus Ordinivivax streblomastigis</name>
    <dbReference type="NCBI Taxonomy" id="2540710"/>
    <lineage>
        <taxon>Bacteria</taxon>
        <taxon>Pseudomonadati</taxon>
        <taxon>Bacteroidota</taxon>
        <taxon>Bacteroidia</taxon>
        <taxon>Bacteroidales</taxon>
        <taxon>Candidatus Ordinivivax</taxon>
    </lineage>
</organism>
<dbReference type="GO" id="GO:0003677">
    <property type="term" value="F:DNA binding"/>
    <property type="evidence" value="ECO:0007669"/>
    <property type="project" value="UniProtKB-UniRule"/>
</dbReference>
<dbReference type="InterPro" id="IPR009057">
    <property type="entry name" value="Homeodomain-like_sf"/>
</dbReference>
<protein>
    <recommendedName>
        <fullName evidence="3">HTH tetR-type domain-containing protein</fullName>
    </recommendedName>
</protein>
<evidence type="ECO:0000256" key="1">
    <source>
        <dbReference type="ARBA" id="ARBA00023125"/>
    </source>
</evidence>
<feature type="DNA-binding region" description="H-T-H motif" evidence="2">
    <location>
        <begin position="2"/>
        <end position="21"/>
    </location>
</feature>
<dbReference type="Pfam" id="PF00440">
    <property type="entry name" value="TetR_N"/>
    <property type="match status" value="1"/>
</dbReference>
<dbReference type="InterPro" id="IPR036271">
    <property type="entry name" value="Tet_transcr_reg_TetR-rel_C_sf"/>
</dbReference>
<evidence type="ECO:0000313" key="4">
    <source>
        <dbReference type="EMBL" id="KAA6302192.1"/>
    </source>
</evidence>
<keyword evidence="1 2" id="KW-0238">DNA-binding</keyword>
<name>A0A5M8P1D3_9BACT</name>
<dbReference type="AlphaFoldDB" id="A0A5M8P1D3"/>
<comment type="caution">
    <text evidence="4">The sequence shown here is derived from an EMBL/GenBank/DDBJ whole genome shotgun (WGS) entry which is preliminary data.</text>
</comment>
<dbReference type="Gene3D" id="1.10.10.60">
    <property type="entry name" value="Homeodomain-like"/>
    <property type="match status" value="1"/>
</dbReference>
<dbReference type="InterPro" id="IPR001647">
    <property type="entry name" value="HTH_TetR"/>
</dbReference>
<evidence type="ECO:0000259" key="3">
    <source>
        <dbReference type="PROSITE" id="PS50977"/>
    </source>
</evidence>
<evidence type="ECO:0000313" key="5">
    <source>
        <dbReference type="Proteomes" id="UP000324575"/>
    </source>
</evidence>
<dbReference type="PROSITE" id="PS50977">
    <property type="entry name" value="HTH_TETR_2"/>
    <property type="match status" value="1"/>
</dbReference>
<accession>A0A5M8P1D3</accession>
<dbReference type="Proteomes" id="UP000324575">
    <property type="component" value="Unassembled WGS sequence"/>
</dbReference>